<name>A0A6A0AGR4_HAELA</name>
<proteinExistence type="predicted"/>
<feature type="non-terminal residue" evidence="1">
    <location>
        <position position="1"/>
    </location>
</feature>
<gene>
    <name evidence="1" type="ORF">HaLaN_30021</name>
</gene>
<keyword evidence="2" id="KW-1185">Reference proteome</keyword>
<dbReference type="Proteomes" id="UP000485058">
    <property type="component" value="Unassembled WGS sequence"/>
</dbReference>
<dbReference type="EMBL" id="BLLF01005335">
    <property type="protein sequence ID" value="GFH31057.1"/>
    <property type="molecule type" value="Genomic_DNA"/>
</dbReference>
<organism evidence="1 2">
    <name type="scientific">Haematococcus lacustris</name>
    <name type="common">Green alga</name>
    <name type="synonym">Haematococcus pluvialis</name>
    <dbReference type="NCBI Taxonomy" id="44745"/>
    <lineage>
        <taxon>Eukaryota</taxon>
        <taxon>Viridiplantae</taxon>
        <taxon>Chlorophyta</taxon>
        <taxon>core chlorophytes</taxon>
        <taxon>Chlorophyceae</taxon>
        <taxon>CS clade</taxon>
        <taxon>Chlamydomonadales</taxon>
        <taxon>Haematococcaceae</taxon>
        <taxon>Haematococcus</taxon>
    </lineage>
</organism>
<protein>
    <submittedName>
        <fullName evidence="1">Uncharacterized protein</fullName>
    </submittedName>
</protein>
<evidence type="ECO:0000313" key="1">
    <source>
        <dbReference type="EMBL" id="GFH31057.1"/>
    </source>
</evidence>
<evidence type="ECO:0000313" key="2">
    <source>
        <dbReference type="Proteomes" id="UP000485058"/>
    </source>
</evidence>
<reference evidence="1 2" key="1">
    <citation type="submission" date="2020-02" db="EMBL/GenBank/DDBJ databases">
        <title>Draft genome sequence of Haematococcus lacustris strain NIES-144.</title>
        <authorList>
            <person name="Morimoto D."/>
            <person name="Nakagawa S."/>
            <person name="Yoshida T."/>
            <person name="Sawayama S."/>
        </authorList>
    </citation>
    <scope>NUCLEOTIDE SEQUENCE [LARGE SCALE GENOMIC DNA]</scope>
    <source>
        <strain evidence="1 2">NIES-144</strain>
    </source>
</reference>
<feature type="non-terminal residue" evidence="1">
    <location>
        <position position="84"/>
    </location>
</feature>
<dbReference type="AlphaFoldDB" id="A0A6A0AGR4"/>
<sequence length="84" mass="9320">MEAAPAPAWMQDEDLAPYLVVLDYFYTLDEYTSYNFISFGPAATASAAVTARARGIISAVAKAEAFTQSIWTLTRDDYADRTRQ</sequence>
<accession>A0A6A0AGR4</accession>
<comment type="caution">
    <text evidence="1">The sequence shown here is derived from an EMBL/GenBank/DDBJ whole genome shotgun (WGS) entry which is preliminary data.</text>
</comment>